<sequence>MNIAKLRGLQKILDNRIIKQHGLEGQNLVTNLILALQVEIAELANETRCFKHWSNKGPSERETILTEFVDGLHFILSISNQLDITIEFRCEDETEKTMVGTFNKLFYYVGEMWDTAHNYLGSKLQIADDVEIVFNLFMRLGTKHLGFAHEAIEQAYLEKNKVNHQRQDDGY</sequence>
<evidence type="ECO:0000313" key="2">
    <source>
        <dbReference type="Proteomes" id="UP000186535"/>
    </source>
</evidence>
<reference evidence="1 2" key="1">
    <citation type="submission" date="2016-11" db="EMBL/GenBank/DDBJ databases">
        <title>Identification of Bacillus cereus isolated from egg-white.</title>
        <authorList>
            <person name="Soni A."/>
            <person name="Oey I."/>
            <person name="Silcock P."/>
            <person name="Bremer P."/>
        </authorList>
    </citation>
    <scope>NUCLEOTIDE SEQUENCE [LARGE SCALE GENOMIC DNA]</scope>
    <source>
        <strain evidence="1 2">NZAS03</strain>
    </source>
</reference>
<protein>
    <recommendedName>
        <fullName evidence="3">dUTPase</fullName>
    </recommendedName>
</protein>
<dbReference type="AlphaFoldDB" id="A0A1C4C9C2"/>
<dbReference type="EMBL" id="MPON01000010">
    <property type="protein sequence ID" value="OKA34400.1"/>
    <property type="molecule type" value="Genomic_DNA"/>
</dbReference>
<dbReference type="Pfam" id="PF08761">
    <property type="entry name" value="dUTPase_2"/>
    <property type="match status" value="1"/>
</dbReference>
<gene>
    <name evidence="1" type="ORF">BJR07_23045</name>
</gene>
<dbReference type="Gene3D" id="1.10.4010.10">
    <property type="entry name" value="Type II deoxyuridine triphosphatase"/>
    <property type="match status" value="1"/>
</dbReference>
<dbReference type="PIRSF" id="PIRSF030140">
    <property type="entry name" value="UCP030140"/>
    <property type="match status" value="1"/>
</dbReference>
<dbReference type="RefSeq" id="WP_073518424.1">
    <property type="nucleotide sequence ID" value="NZ_MPOM01000003.1"/>
</dbReference>
<dbReference type="SUPFAM" id="SSF101386">
    <property type="entry name" value="all-alpha NTP pyrophosphatases"/>
    <property type="match status" value="1"/>
</dbReference>
<dbReference type="CDD" id="cd11527">
    <property type="entry name" value="NTP-PPase_dUTPase"/>
    <property type="match status" value="1"/>
</dbReference>
<dbReference type="InterPro" id="IPR016947">
    <property type="entry name" value="UCP030140"/>
</dbReference>
<evidence type="ECO:0000313" key="1">
    <source>
        <dbReference type="EMBL" id="OKA34400.1"/>
    </source>
</evidence>
<evidence type="ECO:0008006" key="3">
    <source>
        <dbReference type="Google" id="ProtNLM"/>
    </source>
</evidence>
<proteinExistence type="predicted"/>
<comment type="caution">
    <text evidence="1">The sequence shown here is derived from an EMBL/GenBank/DDBJ whole genome shotgun (WGS) entry which is preliminary data.</text>
</comment>
<name>A0A1C4C9C2_BACCE</name>
<dbReference type="Proteomes" id="UP000186535">
    <property type="component" value="Unassembled WGS sequence"/>
</dbReference>
<organism evidence="1 2">
    <name type="scientific">Bacillus cereus</name>
    <dbReference type="NCBI Taxonomy" id="1396"/>
    <lineage>
        <taxon>Bacteria</taxon>
        <taxon>Bacillati</taxon>
        <taxon>Bacillota</taxon>
        <taxon>Bacilli</taxon>
        <taxon>Bacillales</taxon>
        <taxon>Bacillaceae</taxon>
        <taxon>Bacillus</taxon>
        <taxon>Bacillus cereus group</taxon>
    </lineage>
</organism>
<accession>A0A1C4C9C2</accession>
<dbReference type="InterPro" id="IPR014871">
    <property type="entry name" value="dUTPase/dCTP_pyrophosphatase"/>
</dbReference>